<feature type="transmembrane region" description="Helical" evidence="1">
    <location>
        <begin position="106"/>
        <end position="127"/>
    </location>
</feature>
<dbReference type="PANTHER" id="PTHR23028:SF134">
    <property type="entry name" value="PUTATIVE (AFU_ORTHOLOGUE AFUA_4G08520)-RELATED"/>
    <property type="match status" value="1"/>
</dbReference>
<feature type="transmembrane region" description="Helical" evidence="1">
    <location>
        <begin position="68"/>
        <end position="85"/>
    </location>
</feature>
<feature type="transmembrane region" description="Helical" evidence="1">
    <location>
        <begin position="28"/>
        <end position="48"/>
    </location>
</feature>
<feature type="transmembrane region" description="Helical" evidence="1">
    <location>
        <begin position="296"/>
        <end position="319"/>
    </location>
</feature>
<accession>A0A369XHP7</accession>
<dbReference type="InterPro" id="IPR050879">
    <property type="entry name" value="Acyltransferase_3"/>
</dbReference>
<keyword evidence="3" id="KW-0808">Transferase</keyword>
<gene>
    <name evidence="3" type="ORF">DVS81_19740</name>
</gene>
<organism evidence="3 4">
    <name type="scientific">Candidatus Accumulibacter meliphilus</name>
    <dbReference type="NCBI Taxonomy" id="2211374"/>
    <lineage>
        <taxon>Bacteria</taxon>
        <taxon>Pseudomonadati</taxon>
        <taxon>Pseudomonadota</taxon>
        <taxon>Betaproteobacteria</taxon>
        <taxon>Candidatus Accumulibacter</taxon>
    </lineage>
</organism>
<keyword evidence="1" id="KW-0812">Transmembrane</keyword>
<keyword evidence="1" id="KW-1133">Transmembrane helix</keyword>
<name>A0A369XHP7_9PROT</name>
<dbReference type="PANTHER" id="PTHR23028">
    <property type="entry name" value="ACETYLTRANSFERASE"/>
    <property type="match status" value="1"/>
</dbReference>
<keyword evidence="1" id="KW-0472">Membrane</keyword>
<evidence type="ECO:0000259" key="2">
    <source>
        <dbReference type="Pfam" id="PF01757"/>
    </source>
</evidence>
<feature type="transmembrane region" description="Helical" evidence="1">
    <location>
        <begin position="266"/>
        <end position="284"/>
    </location>
</feature>
<feature type="transmembrane region" description="Helical" evidence="1">
    <location>
        <begin position="195"/>
        <end position="213"/>
    </location>
</feature>
<feature type="transmembrane region" description="Helical" evidence="1">
    <location>
        <begin position="245"/>
        <end position="260"/>
    </location>
</feature>
<comment type="caution">
    <text evidence="3">The sequence shown here is derived from an EMBL/GenBank/DDBJ whole genome shotgun (WGS) entry which is preliminary data.</text>
</comment>
<dbReference type="EMBL" id="QPGA01000074">
    <property type="protein sequence ID" value="RDE48880.1"/>
    <property type="molecule type" value="Genomic_DNA"/>
</dbReference>
<protein>
    <submittedName>
        <fullName evidence="3">Acyltransferase</fullName>
    </submittedName>
</protein>
<dbReference type="AlphaFoldDB" id="A0A369XHP7"/>
<keyword evidence="3" id="KW-0012">Acyltransferase</keyword>
<feature type="transmembrane region" description="Helical" evidence="1">
    <location>
        <begin position="219"/>
        <end position="238"/>
    </location>
</feature>
<dbReference type="InterPro" id="IPR002656">
    <property type="entry name" value="Acyl_transf_3_dom"/>
</dbReference>
<evidence type="ECO:0000256" key="1">
    <source>
        <dbReference type="SAM" id="Phobius"/>
    </source>
</evidence>
<evidence type="ECO:0000313" key="4">
    <source>
        <dbReference type="Proteomes" id="UP000253831"/>
    </source>
</evidence>
<reference evidence="3 4" key="1">
    <citation type="submission" date="2018-05" db="EMBL/GenBank/DDBJ databases">
        <title>Integrated omic analyses show evidence that a Ca. Accumulibacter phosphatis strain performs denitrification under micro-aerobic conditions.</title>
        <authorList>
            <person name="Camejo P.Y."/>
            <person name="Katherine M.D."/>
            <person name="Daniel N.R."/>
        </authorList>
    </citation>
    <scope>NUCLEOTIDE SEQUENCE [LARGE SCALE GENOMIC DNA]</scope>
    <source>
        <strain evidence="3">UW-LDO-IC</strain>
    </source>
</reference>
<feature type="domain" description="Acyltransferase 3" evidence="2">
    <location>
        <begin position="28"/>
        <end position="345"/>
    </location>
</feature>
<sequence length="362" mass="41238">MSFSVAIASSGVYVNSTPIAQEKQRQQFITALRAVAAIVILWHHFALYPPLRQWAAPLLGDMLDWLEFNARATQVFFVVGGYVMALSMSRQNWNLRSMRSFVVQRYLRLVIPYLGAIALAVSSYLVARGWLPDSVVGEPVSLPQLLAHLFFLQDILGYEQLSAGLWFVCINFQLGLVYAAGLLLRDTLARDKAPFVGLLGWLLAAFSLFYFNLNEAWDHWWLYFFPYFFMGIVIQRAVHVGGSSREFWFYQLLFVAAMVFEWRWRLLSASVVGFLVFSSLRSGWGQHWPHSRTISWIGNASYSLFLVHFPVLVIVATVWTRMDWTTPAGAVVGLVLAFALSLLTAGLFHRWIERPAGRLGRR</sequence>
<proteinExistence type="predicted"/>
<feature type="transmembrane region" description="Helical" evidence="1">
    <location>
        <begin position="331"/>
        <end position="352"/>
    </location>
</feature>
<feature type="transmembrane region" description="Helical" evidence="1">
    <location>
        <begin position="163"/>
        <end position="183"/>
    </location>
</feature>
<dbReference type="Pfam" id="PF01757">
    <property type="entry name" value="Acyl_transf_3"/>
    <property type="match status" value="1"/>
</dbReference>
<dbReference type="Proteomes" id="UP000253831">
    <property type="component" value="Unassembled WGS sequence"/>
</dbReference>
<dbReference type="GO" id="GO:0016747">
    <property type="term" value="F:acyltransferase activity, transferring groups other than amino-acyl groups"/>
    <property type="evidence" value="ECO:0007669"/>
    <property type="project" value="InterPro"/>
</dbReference>
<evidence type="ECO:0000313" key="3">
    <source>
        <dbReference type="EMBL" id="RDE48880.1"/>
    </source>
</evidence>